<proteinExistence type="predicted"/>
<keyword evidence="2" id="KW-1185">Reference proteome</keyword>
<dbReference type="OrthoDB" id="10422811at2759"/>
<gene>
    <name evidence="1" type="ORF">TrST_g7690</name>
</gene>
<comment type="caution">
    <text evidence="1">The sequence shown here is derived from an EMBL/GenBank/DDBJ whole genome shotgun (WGS) entry which is preliminary data.</text>
</comment>
<sequence>MSSLVSKTEDLSVSDDTTTTVSKAASTAASLPVPSPVVEVIQHIVDTSQINPMGDNKIPISLTVFGSSSAHVWIGSPSSPLFGNLVASFPHANKYDSSPLPTTSHLLGGTSTDETLSLQMASRVTIKTGWPVLLSCSYEPDMKDEGGGLALKIVEKEIVRIIEEVKARK</sequence>
<accession>A0A9W7E2Q9</accession>
<dbReference type="Proteomes" id="UP001165085">
    <property type="component" value="Unassembled WGS sequence"/>
</dbReference>
<dbReference type="Pfam" id="PF16093">
    <property type="entry name" value="PAC4"/>
    <property type="match status" value="1"/>
</dbReference>
<dbReference type="GO" id="GO:0043248">
    <property type="term" value="P:proteasome assembly"/>
    <property type="evidence" value="ECO:0007669"/>
    <property type="project" value="InterPro"/>
</dbReference>
<organism evidence="1 2">
    <name type="scientific">Triparma strigata</name>
    <dbReference type="NCBI Taxonomy" id="1606541"/>
    <lineage>
        <taxon>Eukaryota</taxon>
        <taxon>Sar</taxon>
        <taxon>Stramenopiles</taxon>
        <taxon>Ochrophyta</taxon>
        <taxon>Bolidophyceae</taxon>
        <taxon>Parmales</taxon>
        <taxon>Triparmaceae</taxon>
        <taxon>Triparma</taxon>
    </lineage>
</organism>
<dbReference type="EMBL" id="BRXY01000062">
    <property type="protein sequence ID" value="GMH60043.1"/>
    <property type="molecule type" value="Genomic_DNA"/>
</dbReference>
<reference evidence="2" key="1">
    <citation type="journal article" date="2023" name="Commun. Biol.">
        <title>Genome analysis of Parmales, the sister group of diatoms, reveals the evolutionary specialization of diatoms from phago-mixotrophs to photoautotrophs.</title>
        <authorList>
            <person name="Ban H."/>
            <person name="Sato S."/>
            <person name="Yoshikawa S."/>
            <person name="Yamada K."/>
            <person name="Nakamura Y."/>
            <person name="Ichinomiya M."/>
            <person name="Sato N."/>
            <person name="Blanc-Mathieu R."/>
            <person name="Endo H."/>
            <person name="Kuwata A."/>
            <person name="Ogata H."/>
        </authorList>
    </citation>
    <scope>NUCLEOTIDE SEQUENCE [LARGE SCALE GENOMIC DNA]</scope>
    <source>
        <strain evidence="2">NIES 3701</strain>
    </source>
</reference>
<dbReference type="AlphaFoldDB" id="A0A9W7E2Q9"/>
<dbReference type="InterPro" id="IPR032157">
    <property type="entry name" value="PAC4"/>
</dbReference>
<protein>
    <submittedName>
        <fullName evidence="1">Uncharacterized protein</fullName>
    </submittedName>
</protein>
<evidence type="ECO:0000313" key="2">
    <source>
        <dbReference type="Proteomes" id="UP001165085"/>
    </source>
</evidence>
<evidence type="ECO:0000313" key="1">
    <source>
        <dbReference type="EMBL" id="GMH60043.1"/>
    </source>
</evidence>
<name>A0A9W7E2Q9_9STRA</name>